<comment type="caution">
    <text evidence="4">The sequence shown here is derived from an EMBL/GenBank/DDBJ whole genome shotgun (WGS) entry which is preliminary data.</text>
</comment>
<keyword evidence="2" id="KW-0378">Hydrolase</keyword>
<dbReference type="EMBL" id="SNZR01000011">
    <property type="protein sequence ID" value="TDR93281.1"/>
    <property type="molecule type" value="Genomic_DNA"/>
</dbReference>
<comment type="similarity">
    <text evidence="1">Belongs to the AB hydrolase superfamily. AB hydrolase 2 family.</text>
</comment>
<name>A0A4R7C544_9HYPH</name>
<dbReference type="AlphaFoldDB" id="A0A4R7C544"/>
<organism evidence="4 5">
    <name type="scientific">Enterovirga rhinocerotis</name>
    <dbReference type="NCBI Taxonomy" id="1339210"/>
    <lineage>
        <taxon>Bacteria</taxon>
        <taxon>Pseudomonadati</taxon>
        <taxon>Pseudomonadota</taxon>
        <taxon>Alphaproteobacteria</taxon>
        <taxon>Hyphomicrobiales</taxon>
        <taxon>Methylobacteriaceae</taxon>
        <taxon>Enterovirga</taxon>
    </lineage>
</organism>
<dbReference type="Pfam" id="PF02230">
    <property type="entry name" value="Abhydrolase_2"/>
    <property type="match status" value="1"/>
</dbReference>
<keyword evidence="5" id="KW-1185">Reference proteome</keyword>
<dbReference type="SUPFAM" id="SSF53474">
    <property type="entry name" value="alpha/beta-Hydrolases"/>
    <property type="match status" value="1"/>
</dbReference>
<protein>
    <submittedName>
        <fullName evidence="4">Phospholipase/carboxylesterase</fullName>
    </submittedName>
</protein>
<dbReference type="RefSeq" id="WP_133769942.1">
    <property type="nucleotide sequence ID" value="NZ_SNZR01000011.1"/>
</dbReference>
<evidence type="ECO:0000259" key="3">
    <source>
        <dbReference type="Pfam" id="PF02230"/>
    </source>
</evidence>
<dbReference type="Gene3D" id="3.40.50.1820">
    <property type="entry name" value="alpha/beta hydrolase"/>
    <property type="match status" value="1"/>
</dbReference>
<dbReference type="InterPro" id="IPR050565">
    <property type="entry name" value="LYPA1-2/EST-like"/>
</dbReference>
<dbReference type="InterPro" id="IPR003140">
    <property type="entry name" value="PLipase/COase/thioEstase"/>
</dbReference>
<accession>A0A4R7C544</accession>
<sequence>MALTFIHRYEPAQPSAPAGSPLLLLHGTGGDETDLLPLGRMIAPRAALLSPRGKVLERGMPRFFRRISEGVFDEDDLTRRTNELAEFVGEAREAYGLPAPVAVGFSNGANVAAALLLLRPGVLAGAALIRAVVPFREPPPADLAGTPVLVLSGAADPIVPAADSERLAALLTEDGAAVRHVTLPAGHGITREDVDLVRDWLPA</sequence>
<dbReference type="Proteomes" id="UP000295122">
    <property type="component" value="Unassembled WGS sequence"/>
</dbReference>
<dbReference type="PANTHER" id="PTHR10655">
    <property type="entry name" value="LYSOPHOSPHOLIPASE-RELATED"/>
    <property type="match status" value="1"/>
</dbReference>
<dbReference type="OrthoDB" id="9796570at2"/>
<proteinExistence type="inferred from homology"/>
<feature type="domain" description="Phospholipase/carboxylesterase/thioesterase" evidence="3">
    <location>
        <begin position="14"/>
        <end position="201"/>
    </location>
</feature>
<evidence type="ECO:0000313" key="5">
    <source>
        <dbReference type="Proteomes" id="UP000295122"/>
    </source>
</evidence>
<dbReference type="GO" id="GO:0016787">
    <property type="term" value="F:hydrolase activity"/>
    <property type="evidence" value="ECO:0007669"/>
    <property type="project" value="UniProtKB-KW"/>
</dbReference>
<gene>
    <name evidence="4" type="ORF">EV668_0537</name>
</gene>
<dbReference type="PANTHER" id="PTHR10655:SF17">
    <property type="entry name" value="LYSOPHOSPHOLIPASE-LIKE PROTEIN 1"/>
    <property type="match status" value="1"/>
</dbReference>
<evidence type="ECO:0000256" key="1">
    <source>
        <dbReference type="ARBA" id="ARBA00006499"/>
    </source>
</evidence>
<dbReference type="InterPro" id="IPR029058">
    <property type="entry name" value="AB_hydrolase_fold"/>
</dbReference>
<evidence type="ECO:0000256" key="2">
    <source>
        <dbReference type="ARBA" id="ARBA00022801"/>
    </source>
</evidence>
<evidence type="ECO:0000313" key="4">
    <source>
        <dbReference type="EMBL" id="TDR93281.1"/>
    </source>
</evidence>
<reference evidence="4 5" key="1">
    <citation type="submission" date="2019-03" db="EMBL/GenBank/DDBJ databases">
        <title>Genomic Encyclopedia of Type Strains, Phase IV (KMG-IV): sequencing the most valuable type-strain genomes for metagenomic binning, comparative biology and taxonomic classification.</title>
        <authorList>
            <person name="Goeker M."/>
        </authorList>
    </citation>
    <scope>NUCLEOTIDE SEQUENCE [LARGE SCALE GENOMIC DNA]</scope>
    <source>
        <strain evidence="4 5">DSM 25903</strain>
    </source>
</reference>